<feature type="compositionally biased region" description="Low complexity" evidence="1">
    <location>
        <begin position="1329"/>
        <end position="1339"/>
    </location>
</feature>
<protein>
    <submittedName>
        <fullName evidence="2">Uncharacterized protein</fullName>
    </submittedName>
</protein>
<feature type="compositionally biased region" description="Polar residues" evidence="1">
    <location>
        <begin position="1237"/>
        <end position="1246"/>
    </location>
</feature>
<evidence type="ECO:0000313" key="3">
    <source>
        <dbReference type="Proteomes" id="UP000221165"/>
    </source>
</evidence>
<reference evidence="2 3" key="1">
    <citation type="journal article" date="2017" name="Int. J. Parasitol.">
        <title>The genome of the protozoan parasite Cystoisospora suis and a reverse vaccinology approach to identify vaccine candidates.</title>
        <authorList>
            <person name="Palmieri N."/>
            <person name="Shrestha A."/>
            <person name="Ruttkowski B."/>
            <person name="Beck T."/>
            <person name="Vogl C."/>
            <person name="Tomley F."/>
            <person name="Blake D.P."/>
            <person name="Joachim A."/>
        </authorList>
    </citation>
    <scope>NUCLEOTIDE SEQUENCE [LARGE SCALE GENOMIC DNA]</scope>
    <source>
        <strain evidence="2 3">Wien I</strain>
    </source>
</reference>
<feature type="region of interest" description="Disordered" evidence="1">
    <location>
        <begin position="307"/>
        <end position="326"/>
    </location>
</feature>
<evidence type="ECO:0000256" key="1">
    <source>
        <dbReference type="SAM" id="MobiDB-lite"/>
    </source>
</evidence>
<comment type="caution">
    <text evidence="2">The sequence shown here is derived from an EMBL/GenBank/DDBJ whole genome shotgun (WGS) entry which is preliminary data.</text>
</comment>
<feature type="region of interest" description="Disordered" evidence="1">
    <location>
        <begin position="1237"/>
        <end position="1345"/>
    </location>
</feature>
<dbReference type="VEuPathDB" id="ToxoDB:CSUI_002908"/>
<proteinExistence type="predicted"/>
<organism evidence="2 3">
    <name type="scientific">Cystoisospora suis</name>
    <dbReference type="NCBI Taxonomy" id="483139"/>
    <lineage>
        <taxon>Eukaryota</taxon>
        <taxon>Sar</taxon>
        <taxon>Alveolata</taxon>
        <taxon>Apicomplexa</taxon>
        <taxon>Conoidasida</taxon>
        <taxon>Coccidia</taxon>
        <taxon>Eucoccidiorida</taxon>
        <taxon>Eimeriorina</taxon>
        <taxon>Sarcocystidae</taxon>
        <taxon>Cystoisospora</taxon>
    </lineage>
</organism>
<accession>A0A2C6L7E9</accession>
<gene>
    <name evidence="2" type="ORF">CSUI_002908</name>
</gene>
<feature type="compositionally biased region" description="Polar residues" evidence="1">
    <location>
        <begin position="1279"/>
        <end position="1298"/>
    </location>
</feature>
<name>A0A2C6L7E9_9APIC</name>
<dbReference type="GeneID" id="94426318"/>
<dbReference type="EMBL" id="MIGC01001234">
    <property type="protein sequence ID" value="PHJ23233.1"/>
    <property type="molecule type" value="Genomic_DNA"/>
</dbReference>
<keyword evidence="3" id="KW-1185">Reference proteome</keyword>
<dbReference type="RefSeq" id="XP_067924910.1">
    <property type="nucleotide sequence ID" value="XM_068063107.1"/>
</dbReference>
<sequence length="1563" mass="171099">MFLGRRYAFYPRRKLTTGRVWRTMAVIVRGRWCRDLYCSGIAGDLQIAANPPKPDLNAMSVTGRGVDLLSSLGARLCKPRQEPQQSHAFRLPKSCDLGAGASILVFERRNLLYSEPERLLLDIPSPRPLFAAKRTQPKPFNPFTWKEKVAPCRRASSSPRTCFAGTAARDPPFPFLLLRKSSSRRSQFAAGGRFFGCPVVPGGAPTVDPGGLPSFGLPLFSCHARVLQKECLPLCFCTRNDRSATALCDSSVRLAQREFQGGGGPYFRVSRAQSLRPPGRGKFDGVSVLVLRQEAKDLLRQMQDTVEFSPDHSQSTLSNEVDSPSQAHNEISTILEASGIVRDVGVSVARSHQEIPSQTLTSSTCLRSQKGQPLGSRGEVDAAGSIMLLSDRLHGGFYRQHERRLMVHIARPLVQGSGRIASKFPADPRNAIQRAEGRGLRESPCQHNAKDNVGDKSSRIFSRRYACVERNEEGGSESQAPPRWDHDTARGTKDTWEKEAMAAAWRRVEKAVRAVEALQPKMASAAEIAEVARLCREASAAVRGTSKASEDFMRPHAKEAIGVPLRVQVTLLKKMTAVPGWCLPRNECHVKSFFESLHRGLLDAVGNLQLQLQLLSAQTQKLQGQPEDADALSFSTDMNSNASSSEEFLVKTELRKAAQKTLWQLRESCVAMRNHIVTCMWAFCVLGIRARLQITVPVFAKLVQVQKELRNEAAKTGLREATDAAGAVFARGLFKRLFNQEDIECLVAVLGYTRRARLPGQVQSLVRLLTQDDAELCLADLSADDLCQIQYELQQSLGEWNTASGAVREDQTVLIQTLVRKTTGTPDRLPSAAYAARAAVALATYDGAQAWKAREIVLKALAADPSAMQDSLVGVIPTLRLLAQHGLKRESLSRECGLTVESLQKLSRGLMDVLREHMDDLLPAEAFALVVPLDTAALENPLYSRSATVAADVGAGYSPCGLLASQPWISNEDRADLQERLLRHIATKHLRSIPTGGLIEVLCAIDLRQLLAADQPTVALFTRELISRSTELCIPRSLRGTLRLFLVQRQLNVPVPKLTEVLTVCILRCAAVAEQSVASLRQREANDLSTRAELVLSLDEVHAVADAVEDHNTLNDLLPAALARHLILQVPNKENDGNALYSPGHGRCPNFFGWAGKRGKPGAAAALFRQNRTSAVGEENCGGQPPLRESAEALGRASWLRAASRVLFQAVDTDTCFPEFSDTVMQQLTEAVRHVRSQCTKGNSQAAGRMPPGCRESDRGTQGRHPLCLPDSSRIRSDTALNPSTQPHVGGSEDTSASALRFPSDASDDSRPARVETAVPSLTRGPELAAASANSSRSSLPLPGPQRLNPRFDQWASLSADHVVELLWSLCFLHYHQVDDNFATCADELVRAAFVLRDAAARQLKRGRSALLLRHVAERLEAELPTTGGMRDLSDKTRELLRHTAQSKTGANGCVSEESRLQPIPGELSCPQELGVRVAKQNRPFQTVQPDILVAASDDHRRFLNCYSGTEYFSSVKECSVGYPNPAAASCGNNDTAHASLWKSTTKKRQSFKVVEHLLTGGV</sequence>
<evidence type="ECO:0000313" key="2">
    <source>
        <dbReference type="EMBL" id="PHJ23233.1"/>
    </source>
</evidence>
<dbReference type="Proteomes" id="UP000221165">
    <property type="component" value="Unassembled WGS sequence"/>
</dbReference>
<dbReference type="OrthoDB" id="331649at2759"/>
<feature type="region of interest" description="Disordered" evidence="1">
    <location>
        <begin position="471"/>
        <end position="490"/>
    </location>
</feature>